<dbReference type="Pfam" id="PF22997">
    <property type="entry name" value="CHS4"/>
    <property type="match status" value="1"/>
</dbReference>
<evidence type="ECO:0000256" key="10">
    <source>
        <dbReference type="SAM" id="MobiDB-lite"/>
    </source>
</evidence>
<dbReference type="PANTHER" id="PTHR22914:SF16">
    <property type="entry name" value="CHITIN SYNTHASE 3"/>
    <property type="match status" value="1"/>
</dbReference>
<evidence type="ECO:0000256" key="6">
    <source>
        <dbReference type="ARBA" id="ARBA00022692"/>
    </source>
</evidence>
<dbReference type="AlphaFoldDB" id="A0A4P9WP33"/>
<dbReference type="SUPFAM" id="SSF53448">
    <property type="entry name" value="Nucleotide-diphospho-sugar transferases"/>
    <property type="match status" value="1"/>
</dbReference>
<evidence type="ECO:0000256" key="7">
    <source>
        <dbReference type="ARBA" id="ARBA00022989"/>
    </source>
</evidence>
<organism evidence="13 14">
    <name type="scientific">Blyttiomyces helicus</name>
    <dbReference type="NCBI Taxonomy" id="388810"/>
    <lineage>
        <taxon>Eukaryota</taxon>
        <taxon>Fungi</taxon>
        <taxon>Fungi incertae sedis</taxon>
        <taxon>Chytridiomycota</taxon>
        <taxon>Chytridiomycota incertae sedis</taxon>
        <taxon>Chytridiomycetes</taxon>
        <taxon>Chytridiomycetes incertae sedis</taxon>
        <taxon>Blyttiomyces</taxon>
    </lineage>
</organism>
<reference evidence="14" key="1">
    <citation type="journal article" date="2018" name="Nat. Microbiol.">
        <title>Leveraging single-cell genomics to expand the fungal tree of life.</title>
        <authorList>
            <person name="Ahrendt S.R."/>
            <person name="Quandt C.A."/>
            <person name="Ciobanu D."/>
            <person name="Clum A."/>
            <person name="Salamov A."/>
            <person name="Andreopoulos B."/>
            <person name="Cheng J.F."/>
            <person name="Woyke T."/>
            <person name="Pelin A."/>
            <person name="Henrissat B."/>
            <person name="Reynolds N.K."/>
            <person name="Benny G.L."/>
            <person name="Smith M.E."/>
            <person name="James T.Y."/>
            <person name="Grigoriev I.V."/>
        </authorList>
    </citation>
    <scope>NUCLEOTIDE SEQUENCE [LARGE SCALE GENOMIC DNA]</scope>
</reference>
<dbReference type="EMBL" id="KZ993821">
    <property type="protein sequence ID" value="RKO94774.1"/>
    <property type="molecule type" value="Genomic_DNA"/>
</dbReference>
<evidence type="ECO:0000256" key="2">
    <source>
        <dbReference type="ARBA" id="ARBA00012543"/>
    </source>
</evidence>
<dbReference type="Proteomes" id="UP000269721">
    <property type="component" value="Unassembled WGS sequence"/>
</dbReference>
<feature type="transmembrane region" description="Helical" evidence="11">
    <location>
        <begin position="796"/>
        <end position="815"/>
    </location>
</feature>
<dbReference type="InterPro" id="IPR054295">
    <property type="entry name" value="CHS4-like_dom"/>
</dbReference>
<dbReference type="GO" id="GO:0005886">
    <property type="term" value="C:plasma membrane"/>
    <property type="evidence" value="ECO:0007669"/>
    <property type="project" value="UniProtKB-SubCell"/>
</dbReference>
<comment type="subcellular location">
    <subcellularLocation>
        <location evidence="1">Cell membrane</location>
        <topology evidence="1">Multi-pass membrane protein</topology>
    </subcellularLocation>
</comment>
<dbReference type="InterPro" id="IPR004835">
    <property type="entry name" value="Chitin_synth"/>
</dbReference>
<sequence length="944" mass="105936">MVRPDRARSPSAKSFLVTKRRRKCCNPWHAFTWSVTWCCLPVFLSKCGGMHDKAVQQAWREKVALCTIVAFMCGFLAFITYGFVKIACNSNPSTTVSAVDIPTWSPSDPTVSHHFIVQGNVIDMSRINAATGLDISPYFAQYPLLPAICAPYEVSRPTDTCSTSDFSPIVHCHDATSVNNWLSTYQLLVGPVVYDWGQVEAINSTLVVYKESVLDVGGFLKKNETFLGPLPLELLSQHLQEDVSKPFSGSSDLRATGDCLTQLYKVGTIAAVTTGCIATNTLLYISLVIILGVVLSKFALAVYFDWFISHELGKLMEMAERDANAPSRREMVEGGGDHPFPLKAGAMNRASELMRVKSLNPNSLDRRKSTRQAQRANSRRRPVAEAGGGAKSVYESPYGKEVYTLMLVTCYSEGEEGLRTTMDSLADTSYSDDRKLLFVVADGIITGHGETQSTPDIVTGMVEMDKNWTSPPPPMSYIAIADGSKRHNMAQVYCAWYPYKDRCVPTIIVVKCGTPAEAKGGKPGNRGKRDSQIILMNFFQRVTFDNPMTPLDFDLFQKMHYLMGVTPDNFEIVLMVDADTKVAPDSLSRMVACMVRDPLVMGLCGETRIANKSESWVSRIQVFEYYLSHHLAKAFESIFGGVTCLPGCFCMYRLKAPKDGNWVPILANEDIVRMYSENVVDTLHKKNLLLLGEDRFLTTLMLGTFTNRKLIFVPRAFCKTVVPAEFKVLLSQRRRWINSTIHNLMELVLVRELCGIFCFSMQFIIMLELIGTCTLPAAIVFTIYLIIISIVGTPQIVPLLLLGAIIGLPAILILLTTRRRIYVYWMLVYLLALPVWNFVLPVYAFWHFDDFSWGQTRKVEGEDDKGHGESDGKVMRADEVVFRRWVDWETERRRNVAREWLREKTALRSKTEENDITESESAGLTVPKRTNKGEEPVFIIDESG</sequence>
<dbReference type="GO" id="GO:0004100">
    <property type="term" value="F:chitin synthase activity"/>
    <property type="evidence" value="ECO:0007669"/>
    <property type="project" value="UniProtKB-EC"/>
</dbReference>
<keyword evidence="3" id="KW-1003">Cell membrane</keyword>
<evidence type="ECO:0000313" key="14">
    <source>
        <dbReference type="Proteomes" id="UP000269721"/>
    </source>
</evidence>
<keyword evidence="9" id="KW-0325">Glycoprotein</keyword>
<dbReference type="GO" id="GO:0006031">
    <property type="term" value="P:chitin biosynthetic process"/>
    <property type="evidence" value="ECO:0007669"/>
    <property type="project" value="TreeGrafter"/>
</dbReference>
<evidence type="ECO:0000256" key="1">
    <source>
        <dbReference type="ARBA" id="ARBA00004651"/>
    </source>
</evidence>
<dbReference type="PANTHER" id="PTHR22914">
    <property type="entry name" value="CHITIN SYNTHASE"/>
    <property type="match status" value="1"/>
</dbReference>
<dbReference type="CDD" id="cd04190">
    <property type="entry name" value="Chitin_synth_C"/>
    <property type="match status" value="1"/>
</dbReference>
<dbReference type="Pfam" id="PF03142">
    <property type="entry name" value="Chitin_synth_2"/>
    <property type="match status" value="1"/>
</dbReference>
<evidence type="ECO:0000256" key="11">
    <source>
        <dbReference type="SAM" id="Phobius"/>
    </source>
</evidence>
<gene>
    <name evidence="13" type="ORF">BDK51DRAFT_19060</name>
</gene>
<dbReference type="EC" id="2.4.1.16" evidence="2"/>
<evidence type="ECO:0000256" key="4">
    <source>
        <dbReference type="ARBA" id="ARBA00022676"/>
    </source>
</evidence>
<feature type="domain" description="Chitin synthase 4-like" evidence="12">
    <location>
        <begin position="192"/>
        <end position="268"/>
    </location>
</feature>
<feature type="transmembrane region" description="Helical" evidence="11">
    <location>
        <begin position="282"/>
        <end position="308"/>
    </location>
</feature>
<evidence type="ECO:0000259" key="12">
    <source>
        <dbReference type="Pfam" id="PF22997"/>
    </source>
</evidence>
<feature type="region of interest" description="Disordered" evidence="10">
    <location>
        <begin position="361"/>
        <end position="390"/>
    </location>
</feature>
<evidence type="ECO:0000256" key="9">
    <source>
        <dbReference type="ARBA" id="ARBA00023180"/>
    </source>
</evidence>
<feature type="region of interest" description="Disordered" evidence="10">
    <location>
        <begin position="908"/>
        <end position="929"/>
    </location>
</feature>
<evidence type="ECO:0000256" key="3">
    <source>
        <dbReference type="ARBA" id="ARBA00022475"/>
    </source>
</evidence>
<evidence type="ECO:0000256" key="5">
    <source>
        <dbReference type="ARBA" id="ARBA00022679"/>
    </source>
</evidence>
<feature type="transmembrane region" description="Helical" evidence="11">
    <location>
        <begin position="63"/>
        <end position="84"/>
    </location>
</feature>
<feature type="transmembrane region" description="Helical" evidence="11">
    <location>
        <begin position="769"/>
        <end position="790"/>
    </location>
</feature>
<accession>A0A4P9WP33</accession>
<proteinExistence type="predicted"/>
<dbReference type="InterPro" id="IPR029044">
    <property type="entry name" value="Nucleotide-diphossugar_trans"/>
</dbReference>
<keyword evidence="4" id="KW-0328">Glycosyltransferase</keyword>
<dbReference type="GO" id="GO:0030428">
    <property type="term" value="C:cell septum"/>
    <property type="evidence" value="ECO:0007669"/>
    <property type="project" value="TreeGrafter"/>
</dbReference>
<keyword evidence="6 11" id="KW-0812">Transmembrane</keyword>
<dbReference type="Gene3D" id="3.90.550.10">
    <property type="entry name" value="Spore Coat Polysaccharide Biosynthesis Protein SpsA, Chain A"/>
    <property type="match status" value="1"/>
</dbReference>
<evidence type="ECO:0000313" key="13">
    <source>
        <dbReference type="EMBL" id="RKO94774.1"/>
    </source>
</evidence>
<protein>
    <recommendedName>
        <fullName evidence="2">chitin synthase</fullName>
        <ecNumber evidence="2">2.4.1.16</ecNumber>
    </recommendedName>
</protein>
<keyword evidence="14" id="KW-1185">Reference proteome</keyword>
<feature type="transmembrane region" description="Helical" evidence="11">
    <location>
        <begin position="822"/>
        <end position="846"/>
    </location>
</feature>
<evidence type="ECO:0000256" key="8">
    <source>
        <dbReference type="ARBA" id="ARBA00023136"/>
    </source>
</evidence>
<name>A0A4P9WP33_9FUNG</name>
<dbReference type="OrthoDB" id="370884at2759"/>
<keyword evidence="5" id="KW-0808">Transferase</keyword>
<keyword evidence="7 11" id="KW-1133">Transmembrane helix</keyword>
<keyword evidence="8 11" id="KW-0472">Membrane</keyword>